<dbReference type="PANTHER" id="PTHR24171">
    <property type="entry name" value="ANKYRIN REPEAT DOMAIN-CONTAINING PROTEIN 39-RELATED"/>
    <property type="match status" value="1"/>
</dbReference>
<evidence type="ECO:0000256" key="1">
    <source>
        <dbReference type="ARBA" id="ARBA00022737"/>
    </source>
</evidence>
<dbReference type="InterPro" id="IPR002110">
    <property type="entry name" value="Ankyrin_rpt"/>
</dbReference>
<protein>
    <submittedName>
        <fullName evidence="6">Tankyrase-2-like</fullName>
    </submittedName>
</protein>
<dbReference type="AlphaFoldDB" id="A0A6P4YD30"/>
<dbReference type="GeneID" id="109462708"/>
<feature type="region of interest" description="Disordered" evidence="4">
    <location>
        <begin position="103"/>
        <end position="124"/>
    </location>
</feature>
<proteinExistence type="predicted"/>
<keyword evidence="5" id="KW-1185">Reference proteome</keyword>
<dbReference type="SMART" id="SM00248">
    <property type="entry name" value="ANK"/>
    <property type="match status" value="3"/>
</dbReference>
<keyword evidence="1" id="KW-0677">Repeat</keyword>
<dbReference type="RefSeq" id="XP_019614826.1">
    <property type="nucleotide sequence ID" value="XM_019759267.1"/>
</dbReference>
<keyword evidence="2 3" id="KW-0040">ANK repeat</keyword>
<evidence type="ECO:0000256" key="4">
    <source>
        <dbReference type="SAM" id="MobiDB-lite"/>
    </source>
</evidence>
<dbReference type="OrthoDB" id="19174at2759"/>
<dbReference type="Gene3D" id="1.25.40.20">
    <property type="entry name" value="Ankyrin repeat-containing domain"/>
    <property type="match status" value="1"/>
</dbReference>
<feature type="repeat" description="ANK" evidence="3">
    <location>
        <begin position="65"/>
        <end position="97"/>
    </location>
</feature>
<dbReference type="Pfam" id="PF12796">
    <property type="entry name" value="Ank_2"/>
    <property type="match status" value="1"/>
</dbReference>
<dbReference type="InterPro" id="IPR036770">
    <property type="entry name" value="Ankyrin_rpt-contain_sf"/>
</dbReference>
<reference evidence="6" key="1">
    <citation type="submission" date="2025-08" db="UniProtKB">
        <authorList>
            <consortium name="RefSeq"/>
        </authorList>
    </citation>
    <scope>IDENTIFICATION</scope>
    <source>
        <tissue evidence="6">Gonad</tissue>
    </source>
</reference>
<dbReference type="PROSITE" id="PS50297">
    <property type="entry name" value="ANK_REP_REGION"/>
    <property type="match status" value="1"/>
</dbReference>
<evidence type="ECO:0000313" key="6">
    <source>
        <dbReference type="RefSeq" id="XP_019614826.1"/>
    </source>
</evidence>
<feature type="compositionally biased region" description="Basic and acidic residues" evidence="4">
    <location>
        <begin position="40"/>
        <end position="50"/>
    </location>
</feature>
<dbReference type="KEGG" id="bbel:109462708"/>
<evidence type="ECO:0000256" key="2">
    <source>
        <dbReference type="ARBA" id="ARBA00023043"/>
    </source>
</evidence>
<evidence type="ECO:0000256" key="3">
    <source>
        <dbReference type="PROSITE-ProRule" id="PRU00023"/>
    </source>
</evidence>
<organism evidence="5 6">
    <name type="scientific">Branchiostoma belcheri</name>
    <name type="common">Amphioxus</name>
    <dbReference type="NCBI Taxonomy" id="7741"/>
    <lineage>
        <taxon>Eukaryota</taxon>
        <taxon>Metazoa</taxon>
        <taxon>Chordata</taxon>
        <taxon>Cephalochordata</taxon>
        <taxon>Leptocardii</taxon>
        <taxon>Amphioxiformes</taxon>
        <taxon>Branchiostomatidae</taxon>
        <taxon>Branchiostoma</taxon>
    </lineage>
</organism>
<accession>A0A6P4YD30</accession>
<dbReference type="SUPFAM" id="SSF48403">
    <property type="entry name" value="Ankyrin repeat"/>
    <property type="match status" value="1"/>
</dbReference>
<sequence length="153" mass="17261">MDGREQENMEEDKESGSEKSGSGESSWEDEVEDEEALWEAAREGDTDRVKQLLAEGVNPDATGPWEDTPLHDATRSGRPKCAEILLQHGADAGLRNEYGQTAEDIAADEDISNADPYNKDDEERITRGRKEILKLLRQQNNVSRFKTYMMQKS</sequence>
<gene>
    <name evidence="6" type="primary">LOC109462708</name>
</gene>
<dbReference type="PROSITE" id="PS50088">
    <property type="entry name" value="ANK_REPEAT"/>
    <property type="match status" value="1"/>
</dbReference>
<evidence type="ECO:0000313" key="5">
    <source>
        <dbReference type="Proteomes" id="UP000515135"/>
    </source>
</evidence>
<name>A0A6P4YD30_BRABE</name>
<feature type="compositionally biased region" description="Acidic residues" evidence="4">
    <location>
        <begin position="26"/>
        <end position="37"/>
    </location>
</feature>
<feature type="region of interest" description="Disordered" evidence="4">
    <location>
        <begin position="1"/>
        <end position="76"/>
    </location>
</feature>
<dbReference type="Proteomes" id="UP000515135">
    <property type="component" value="Unplaced"/>
</dbReference>